<sequence>MFYIVWKRGQDQPIESKHAKVDSSSNNTLDTEKCIVWKEVEELSMKSTLIKDKQSEQYMRKPCRVLLKQVYNSTHSTVGAAKLDLRDYVSCKEPTSIDIHFTKWSRLHLCLFVCMRMYTYVPRCSPILCCYNTSKKKKGIFLFCLCLCFSACFDSNITDICLKATITAVLLDDELMLCQQNQILYMYIIFDFVAKCENEIFQTKGKHILFSTKQTYVQIAQTKRMIA</sequence>
<protein>
    <recommendedName>
        <fullName evidence="1">C2 NT-type domain-containing protein</fullName>
    </recommendedName>
</protein>
<dbReference type="Proteomes" id="UP000023152">
    <property type="component" value="Unassembled WGS sequence"/>
</dbReference>
<evidence type="ECO:0000259" key="1">
    <source>
        <dbReference type="PROSITE" id="PS51840"/>
    </source>
</evidence>
<name>X6NGB2_RETFI</name>
<proteinExistence type="predicted"/>
<dbReference type="AlphaFoldDB" id="X6NGB2"/>
<evidence type="ECO:0000313" key="3">
    <source>
        <dbReference type="Proteomes" id="UP000023152"/>
    </source>
</evidence>
<accession>X6NGB2</accession>
<dbReference type="PROSITE" id="PS51840">
    <property type="entry name" value="C2_NT"/>
    <property type="match status" value="1"/>
</dbReference>
<organism evidence="2 3">
    <name type="scientific">Reticulomyxa filosa</name>
    <dbReference type="NCBI Taxonomy" id="46433"/>
    <lineage>
        <taxon>Eukaryota</taxon>
        <taxon>Sar</taxon>
        <taxon>Rhizaria</taxon>
        <taxon>Retaria</taxon>
        <taxon>Foraminifera</taxon>
        <taxon>Monothalamids</taxon>
        <taxon>Reticulomyxidae</taxon>
        <taxon>Reticulomyxa</taxon>
    </lineage>
</organism>
<evidence type="ECO:0000313" key="2">
    <source>
        <dbReference type="EMBL" id="ETO24804.1"/>
    </source>
</evidence>
<reference evidence="2 3" key="1">
    <citation type="journal article" date="2013" name="Curr. Biol.">
        <title>The Genome of the Foraminiferan Reticulomyxa filosa.</title>
        <authorList>
            <person name="Glockner G."/>
            <person name="Hulsmann N."/>
            <person name="Schleicher M."/>
            <person name="Noegel A.A."/>
            <person name="Eichinger L."/>
            <person name="Gallinger C."/>
            <person name="Pawlowski J."/>
            <person name="Sierra R."/>
            <person name="Euteneuer U."/>
            <person name="Pillet L."/>
            <person name="Moustafa A."/>
            <person name="Platzer M."/>
            <person name="Groth M."/>
            <person name="Szafranski K."/>
            <person name="Schliwa M."/>
        </authorList>
    </citation>
    <scope>NUCLEOTIDE SEQUENCE [LARGE SCALE GENOMIC DNA]</scope>
</reference>
<gene>
    <name evidence="2" type="ORF">RFI_12355</name>
</gene>
<keyword evidence="3" id="KW-1185">Reference proteome</keyword>
<feature type="domain" description="C2 NT-type" evidence="1">
    <location>
        <begin position="1"/>
        <end position="119"/>
    </location>
</feature>
<dbReference type="InterPro" id="IPR019448">
    <property type="entry name" value="NT-C2"/>
</dbReference>
<comment type="caution">
    <text evidence="2">The sequence shown here is derived from an EMBL/GenBank/DDBJ whole genome shotgun (WGS) entry which is preliminary data.</text>
</comment>
<dbReference type="EMBL" id="ASPP01008950">
    <property type="protein sequence ID" value="ETO24804.1"/>
    <property type="molecule type" value="Genomic_DNA"/>
</dbReference>
<dbReference type="Pfam" id="PF10358">
    <property type="entry name" value="NT-C2"/>
    <property type="match status" value="1"/>
</dbReference>